<dbReference type="Proteomes" id="UP000324870">
    <property type="component" value="Unassembled WGS sequence"/>
</dbReference>
<dbReference type="SUPFAM" id="SSF53955">
    <property type="entry name" value="Lysozyme-like"/>
    <property type="match status" value="1"/>
</dbReference>
<feature type="chain" id="PRO_5042146882" evidence="2">
    <location>
        <begin position="23"/>
        <end position="230"/>
    </location>
</feature>
<evidence type="ECO:0000313" key="6">
    <source>
        <dbReference type="Proteomes" id="UP000324870"/>
    </source>
</evidence>
<dbReference type="InterPro" id="IPR008258">
    <property type="entry name" value="Transglycosylase_SLT_dom_1"/>
</dbReference>
<evidence type="ECO:0000256" key="2">
    <source>
        <dbReference type="SAM" id="SignalP"/>
    </source>
</evidence>
<dbReference type="OMA" id="GMDSTEC"/>
<reference evidence="5" key="2">
    <citation type="submission" date="2023-10" db="EMBL/GenBank/DDBJ databases">
        <title>Genome Sequence of the Bacteria from From Gut Wall in Crohn's Disease.</title>
        <authorList>
            <person name="Rodriguez-Palacios A."/>
        </authorList>
    </citation>
    <scope>NUCLEOTIDE SEQUENCE</scope>
    <source>
        <strain evidence="5">CavFT-hAR58</strain>
    </source>
</reference>
<sequence length="230" mass="26022">MLKKTVLTFAFLTILTTFYGFNAKFSTPVTDDMLNEEADFGNSLLSDGDYVISAYDNIIRNISEKEGHDWRLMSAIAYHESRFTPDITSRSGAKGLMQIMPSVARQFDVPAGDIANPETNIWLANKLMSKIKSTLRFPAETSDKDRMSIILACYNSGIGHVNDARRLARVNGEDPNSWEVVARYLQLKAQPEYYENEVVKCGRFTGSRQTLAYVNDVIGRYDKYCRVAVR</sequence>
<feature type="signal peptide" evidence="2">
    <location>
        <begin position="1"/>
        <end position="22"/>
    </location>
</feature>
<comment type="similarity">
    <text evidence="1">Belongs to the transglycosylase Slt family.</text>
</comment>
<name>A0AAE4RXE2_9BACT</name>
<dbReference type="PANTHER" id="PTHR37423">
    <property type="entry name" value="SOLUBLE LYTIC MUREIN TRANSGLYCOSYLASE-RELATED"/>
    <property type="match status" value="1"/>
</dbReference>
<dbReference type="Gene3D" id="1.10.530.10">
    <property type="match status" value="1"/>
</dbReference>
<dbReference type="RefSeq" id="WP_009596086.1">
    <property type="nucleotide sequence ID" value="NZ_CAKMWW010000005.1"/>
</dbReference>
<evidence type="ECO:0000259" key="3">
    <source>
        <dbReference type="Pfam" id="PF01464"/>
    </source>
</evidence>
<dbReference type="PANTHER" id="PTHR37423:SF2">
    <property type="entry name" value="MEMBRANE-BOUND LYTIC MUREIN TRANSGLYCOSYLASE C"/>
    <property type="match status" value="1"/>
</dbReference>
<dbReference type="Proteomes" id="UP001181347">
    <property type="component" value="Unassembled WGS sequence"/>
</dbReference>
<dbReference type="CDD" id="cd13403">
    <property type="entry name" value="MLTF-like"/>
    <property type="match status" value="1"/>
</dbReference>
<dbReference type="EMBL" id="JAWDES010000005">
    <property type="protein sequence ID" value="MDU0260160.1"/>
    <property type="molecule type" value="Genomic_DNA"/>
</dbReference>
<dbReference type="GO" id="GO:0016020">
    <property type="term" value="C:membrane"/>
    <property type="evidence" value="ECO:0007669"/>
    <property type="project" value="InterPro"/>
</dbReference>
<dbReference type="AlphaFoldDB" id="A0AAE4RXE2"/>
<dbReference type="InterPro" id="IPR023346">
    <property type="entry name" value="Lysozyme-like_dom_sf"/>
</dbReference>
<dbReference type="PROSITE" id="PS00922">
    <property type="entry name" value="TRANSGLYCOSYLASE"/>
    <property type="match status" value="1"/>
</dbReference>
<evidence type="ECO:0000313" key="5">
    <source>
        <dbReference type="EMBL" id="MDU0260160.1"/>
    </source>
</evidence>
<dbReference type="InterPro" id="IPR000189">
    <property type="entry name" value="Transglyc_AS"/>
</dbReference>
<keyword evidence="2" id="KW-0732">Signal</keyword>
<dbReference type="GO" id="GO:0008933">
    <property type="term" value="F:peptidoglycan lytic transglycosylase activity"/>
    <property type="evidence" value="ECO:0007669"/>
    <property type="project" value="InterPro"/>
</dbReference>
<keyword evidence="6" id="KW-1185">Reference proteome</keyword>
<dbReference type="GO" id="GO:0000270">
    <property type="term" value="P:peptidoglycan metabolic process"/>
    <property type="evidence" value="ECO:0007669"/>
    <property type="project" value="InterPro"/>
</dbReference>
<proteinExistence type="inferred from homology"/>
<comment type="caution">
    <text evidence="5">The sequence shown here is derived from an EMBL/GenBank/DDBJ whole genome shotgun (WGS) entry which is preliminary data.</text>
</comment>
<evidence type="ECO:0000313" key="4">
    <source>
        <dbReference type="EMBL" id="KAA3160753.1"/>
    </source>
</evidence>
<organism evidence="5 7">
    <name type="scientific">Alistipes finegoldii</name>
    <dbReference type="NCBI Taxonomy" id="214856"/>
    <lineage>
        <taxon>Bacteria</taxon>
        <taxon>Pseudomonadati</taxon>
        <taxon>Bacteroidota</taxon>
        <taxon>Bacteroidia</taxon>
        <taxon>Bacteroidales</taxon>
        <taxon>Rikenellaceae</taxon>
        <taxon>Alistipes</taxon>
    </lineage>
</organism>
<dbReference type="Pfam" id="PF01464">
    <property type="entry name" value="SLT"/>
    <property type="match status" value="1"/>
</dbReference>
<reference evidence="4 6" key="1">
    <citation type="journal article" date="2019" name="Nat. Med.">
        <title>A library of human gut bacterial isolates paired with longitudinal multiomics data enables mechanistic microbiome research.</title>
        <authorList>
            <person name="Poyet M."/>
            <person name="Groussin M."/>
            <person name="Gibbons S.M."/>
            <person name="Avila-Pacheco J."/>
            <person name="Jiang X."/>
            <person name="Kearney S.M."/>
            <person name="Perrotta A.R."/>
            <person name="Berdy B."/>
            <person name="Zhao S."/>
            <person name="Lieberman T.D."/>
            <person name="Swanson P.K."/>
            <person name="Smith M."/>
            <person name="Roesemann S."/>
            <person name="Alexander J.E."/>
            <person name="Rich S.A."/>
            <person name="Livny J."/>
            <person name="Vlamakis H."/>
            <person name="Clish C."/>
            <person name="Bullock K."/>
            <person name="Deik A."/>
            <person name="Scott J."/>
            <person name="Pierce K.A."/>
            <person name="Xavier R.J."/>
            <person name="Alm E.J."/>
        </authorList>
    </citation>
    <scope>NUCLEOTIDE SEQUENCE [LARGE SCALE GENOMIC DNA]</scope>
    <source>
        <strain evidence="4 6">BIOML-A1</strain>
    </source>
</reference>
<protein>
    <submittedName>
        <fullName evidence="5">Transglycosylase SLT domain-containing protein</fullName>
    </submittedName>
</protein>
<accession>A0AAE4RXE2</accession>
<gene>
    <name evidence="4" type="ORF">F2A26_00200</name>
    <name evidence="5" type="ORF">RVH17_08555</name>
</gene>
<feature type="domain" description="Transglycosylase SLT" evidence="3">
    <location>
        <begin position="59"/>
        <end position="169"/>
    </location>
</feature>
<evidence type="ECO:0000313" key="7">
    <source>
        <dbReference type="Proteomes" id="UP001181347"/>
    </source>
</evidence>
<evidence type="ECO:0000256" key="1">
    <source>
        <dbReference type="ARBA" id="ARBA00007734"/>
    </source>
</evidence>
<dbReference type="EMBL" id="VVND01000001">
    <property type="protein sequence ID" value="KAA3160753.1"/>
    <property type="molecule type" value="Genomic_DNA"/>
</dbReference>